<reference evidence="3 4" key="1">
    <citation type="journal article" date="2014" name="PLoS ONE">
        <title>Global Analysis of Gene Expression Profiles in Physic Nut (Jatropha curcas L.) Seedlings Exposed to Salt Stress.</title>
        <authorList>
            <person name="Zhang L."/>
            <person name="Zhang C."/>
            <person name="Wu P."/>
            <person name="Chen Y."/>
            <person name="Li M."/>
            <person name="Jiang H."/>
            <person name="Wu G."/>
        </authorList>
    </citation>
    <scope>NUCLEOTIDE SEQUENCE [LARGE SCALE GENOMIC DNA]</scope>
    <source>
        <strain evidence="4">cv. GZQX0401</strain>
        <tissue evidence="3">Young leaves</tissue>
    </source>
</reference>
<dbReference type="Pfam" id="PF13405">
    <property type="entry name" value="EF-hand_6"/>
    <property type="match status" value="1"/>
</dbReference>
<dbReference type="Proteomes" id="UP000027138">
    <property type="component" value="Unassembled WGS sequence"/>
</dbReference>
<feature type="domain" description="EF-hand" evidence="2">
    <location>
        <begin position="54"/>
        <end position="85"/>
    </location>
</feature>
<dbReference type="PROSITE" id="PS00018">
    <property type="entry name" value="EF_HAND_1"/>
    <property type="match status" value="2"/>
</dbReference>
<dbReference type="PROSITE" id="PS50222">
    <property type="entry name" value="EF_HAND_2"/>
    <property type="match status" value="2"/>
</dbReference>
<accession>A0A067L1J7</accession>
<keyword evidence="4" id="KW-1185">Reference proteome</keyword>
<gene>
    <name evidence="3" type="ORF">JCGZ_04285</name>
</gene>
<keyword evidence="1" id="KW-0106">Calcium</keyword>
<sequence>MPLYVPKSISGLSLTEEQLKAIFKEHDTNGDGRLSKDEIKLAFQQLGSRLPGWRVRRALKHADADGDGTISVSELDELVKYAVRFGYSI</sequence>
<dbReference type="CDD" id="cd00051">
    <property type="entry name" value="EFh"/>
    <property type="match status" value="1"/>
</dbReference>
<dbReference type="OrthoDB" id="26525at2759"/>
<protein>
    <recommendedName>
        <fullName evidence="2">EF-hand domain-containing protein</fullName>
    </recommendedName>
</protein>
<dbReference type="SMART" id="SM00054">
    <property type="entry name" value="EFh"/>
    <property type="match status" value="2"/>
</dbReference>
<evidence type="ECO:0000256" key="1">
    <source>
        <dbReference type="ARBA" id="ARBA00022837"/>
    </source>
</evidence>
<dbReference type="InterPro" id="IPR002048">
    <property type="entry name" value="EF_hand_dom"/>
</dbReference>
<feature type="domain" description="EF-hand" evidence="2">
    <location>
        <begin position="14"/>
        <end position="49"/>
    </location>
</feature>
<dbReference type="InterPro" id="IPR011992">
    <property type="entry name" value="EF-hand-dom_pair"/>
</dbReference>
<evidence type="ECO:0000313" key="3">
    <source>
        <dbReference type="EMBL" id="KDP38360.1"/>
    </source>
</evidence>
<dbReference type="EMBL" id="KK914362">
    <property type="protein sequence ID" value="KDP38360.1"/>
    <property type="molecule type" value="Genomic_DNA"/>
</dbReference>
<dbReference type="AlphaFoldDB" id="A0A067L1J7"/>
<dbReference type="InterPro" id="IPR018247">
    <property type="entry name" value="EF_Hand_1_Ca_BS"/>
</dbReference>
<dbReference type="Gene3D" id="1.10.238.10">
    <property type="entry name" value="EF-hand"/>
    <property type="match status" value="1"/>
</dbReference>
<dbReference type="STRING" id="180498.A0A067L1J7"/>
<organism evidence="3 4">
    <name type="scientific">Jatropha curcas</name>
    <name type="common">Barbados nut</name>
    <dbReference type="NCBI Taxonomy" id="180498"/>
    <lineage>
        <taxon>Eukaryota</taxon>
        <taxon>Viridiplantae</taxon>
        <taxon>Streptophyta</taxon>
        <taxon>Embryophyta</taxon>
        <taxon>Tracheophyta</taxon>
        <taxon>Spermatophyta</taxon>
        <taxon>Magnoliopsida</taxon>
        <taxon>eudicotyledons</taxon>
        <taxon>Gunneridae</taxon>
        <taxon>Pentapetalae</taxon>
        <taxon>rosids</taxon>
        <taxon>fabids</taxon>
        <taxon>Malpighiales</taxon>
        <taxon>Euphorbiaceae</taxon>
        <taxon>Crotonoideae</taxon>
        <taxon>Jatropheae</taxon>
        <taxon>Jatropha</taxon>
    </lineage>
</organism>
<evidence type="ECO:0000313" key="4">
    <source>
        <dbReference type="Proteomes" id="UP000027138"/>
    </source>
</evidence>
<proteinExistence type="predicted"/>
<dbReference type="GO" id="GO:0005509">
    <property type="term" value="F:calcium ion binding"/>
    <property type="evidence" value="ECO:0007669"/>
    <property type="project" value="InterPro"/>
</dbReference>
<evidence type="ECO:0000259" key="2">
    <source>
        <dbReference type="PROSITE" id="PS50222"/>
    </source>
</evidence>
<dbReference type="Pfam" id="PF13202">
    <property type="entry name" value="EF-hand_5"/>
    <property type="match status" value="1"/>
</dbReference>
<name>A0A067L1J7_JATCU</name>
<dbReference type="SUPFAM" id="SSF47473">
    <property type="entry name" value="EF-hand"/>
    <property type="match status" value="1"/>
</dbReference>